<dbReference type="AlphaFoldDB" id="A0A9P5H7M3"/>
<evidence type="ECO:0000256" key="2">
    <source>
        <dbReference type="SAM" id="MobiDB-lite"/>
    </source>
</evidence>
<feature type="domain" description="Xylanolytic transcriptional activator regulatory" evidence="3">
    <location>
        <begin position="280"/>
        <end position="354"/>
    </location>
</feature>
<feature type="region of interest" description="Disordered" evidence="2">
    <location>
        <begin position="1"/>
        <end position="35"/>
    </location>
</feature>
<organism evidence="4 5">
    <name type="scientific">Cylindrodendrum hubeiense</name>
    <dbReference type="NCBI Taxonomy" id="595255"/>
    <lineage>
        <taxon>Eukaryota</taxon>
        <taxon>Fungi</taxon>
        <taxon>Dikarya</taxon>
        <taxon>Ascomycota</taxon>
        <taxon>Pezizomycotina</taxon>
        <taxon>Sordariomycetes</taxon>
        <taxon>Hypocreomycetidae</taxon>
        <taxon>Hypocreales</taxon>
        <taxon>Nectriaceae</taxon>
        <taxon>Cylindrodendrum</taxon>
    </lineage>
</organism>
<dbReference type="PANTHER" id="PTHR46910">
    <property type="entry name" value="TRANSCRIPTION FACTOR PDR1"/>
    <property type="match status" value="1"/>
</dbReference>
<dbReference type="EMBL" id="JAANBB010000321">
    <property type="protein sequence ID" value="KAF7544126.1"/>
    <property type="molecule type" value="Genomic_DNA"/>
</dbReference>
<dbReference type="InterPro" id="IPR007219">
    <property type="entry name" value="XnlR_reg_dom"/>
</dbReference>
<dbReference type="SMART" id="SM00906">
    <property type="entry name" value="Fungal_trans"/>
    <property type="match status" value="1"/>
</dbReference>
<proteinExistence type="predicted"/>
<keyword evidence="1" id="KW-0539">Nucleus</keyword>
<dbReference type="GO" id="GO:0003700">
    <property type="term" value="F:DNA-binding transcription factor activity"/>
    <property type="evidence" value="ECO:0007669"/>
    <property type="project" value="InterPro"/>
</dbReference>
<dbReference type="PANTHER" id="PTHR46910:SF5">
    <property type="entry name" value="ZN(II)2CYS6 TRANSCRIPTION FACTOR (EUROFUNG)"/>
    <property type="match status" value="1"/>
</dbReference>
<dbReference type="Proteomes" id="UP000722485">
    <property type="component" value="Unassembled WGS sequence"/>
</dbReference>
<dbReference type="GO" id="GO:0003677">
    <property type="term" value="F:DNA binding"/>
    <property type="evidence" value="ECO:0007669"/>
    <property type="project" value="InterPro"/>
</dbReference>
<protein>
    <recommendedName>
        <fullName evidence="3">Xylanolytic transcriptional activator regulatory domain-containing protein</fullName>
    </recommendedName>
</protein>
<accession>A0A9P5H7M3</accession>
<gene>
    <name evidence="4" type="ORF">G7Z17_g10197</name>
</gene>
<keyword evidence="5" id="KW-1185">Reference proteome</keyword>
<dbReference type="GO" id="GO:0006351">
    <property type="term" value="P:DNA-templated transcription"/>
    <property type="evidence" value="ECO:0007669"/>
    <property type="project" value="InterPro"/>
</dbReference>
<reference evidence="4" key="1">
    <citation type="submission" date="2020-03" db="EMBL/GenBank/DDBJ databases">
        <title>Draft Genome Sequence of Cylindrodendrum hubeiense.</title>
        <authorList>
            <person name="Buettner E."/>
            <person name="Kellner H."/>
        </authorList>
    </citation>
    <scope>NUCLEOTIDE SEQUENCE</scope>
    <source>
        <strain evidence="4">IHI 201604</strain>
    </source>
</reference>
<dbReference type="CDD" id="cd12148">
    <property type="entry name" value="fungal_TF_MHR"/>
    <property type="match status" value="1"/>
</dbReference>
<evidence type="ECO:0000259" key="3">
    <source>
        <dbReference type="SMART" id="SM00906"/>
    </source>
</evidence>
<evidence type="ECO:0000256" key="1">
    <source>
        <dbReference type="ARBA" id="ARBA00023242"/>
    </source>
</evidence>
<evidence type="ECO:0000313" key="4">
    <source>
        <dbReference type="EMBL" id="KAF7544126.1"/>
    </source>
</evidence>
<dbReference type="OrthoDB" id="39175at2759"/>
<sequence length="662" mass="73800">MSRPPTPRFSSQRQIEAIRRRWTSAPPASDAPGDDVRLSATRAETTIHADTAPVSQPRSVFQGVKRELEVDACTELHRPLTQMPALTASSHSVGAQASEFIQVELNQSKDLLRNRRTILEAALEFVNLVSHRSNETAIVEEAACVGSPSPLPPFSSETLVLLIREMTSRPAGANKTQFPDHILPKTLERMGAAIVNGTVSGQTLMEYQICVYFKTFILFSMWDPQKDGNPLKQHIKTSRDRYRNIMSQALNNISVMAQPTFGLCQALAIFTQLIGDASRSWNLIAFASRILVALGYHKPGNSAGLPRTDEEYEIHGCIFWCFLMDRLLSMHLGRPPSLPSLEVNRAWLSHPDFPPPLVAIADLLGDFACIQDAVLNWRESSPRIRRQDGIAANMSISAIQQRMSSMSAKIDKIRQAIPVESEAPYMISLLEFPYYSLDTAILRLSPYVASNPDTRQRCLASARNALVALSTLQEWELHNEEPSADEDYPTFLAWTIHAYPLCPFFVVFCNVVSTSSAQDFQMIQRVTDGFARYASGNKAVGRLHYLFSKLVALCRPLFQPPGNTSSMLQTSRTQGSFELQQFRNTMNRKSSESFALHTGPLENVAVPQQYYPLNTYAANGSSVPRTGTSFTEFSINTSSLWAEDTMMGLFNYEPSLSWLNGV</sequence>
<dbReference type="GO" id="GO:0008270">
    <property type="term" value="F:zinc ion binding"/>
    <property type="evidence" value="ECO:0007669"/>
    <property type="project" value="InterPro"/>
</dbReference>
<name>A0A9P5H7M3_9HYPO</name>
<comment type="caution">
    <text evidence="4">The sequence shown here is derived from an EMBL/GenBank/DDBJ whole genome shotgun (WGS) entry which is preliminary data.</text>
</comment>
<dbReference type="InterPro" id="IPR050987">
    <property type="entry name" value="AtrR-like"/>
</dbReference>
<evidence type="ECO:0000313" key="5">
    <source>
        <dbReference type="Proteomes" id="UP000722485"/>
    </source>
</evidence>
<dbReference type="Pfam" id="PF04082">
    <property type="entry name" value="Fungal_trans"/>
    <property type="match status" value="1"/>
</dbReference>